<gene>
    <name evidence="12" type="primary">ribA</name>
    <name evidence="12" type="ORF">KCG35_24605</name>
</gene>
<reference evidence="12 13" key="1">
    <citation type="submission" date="2021-04" db="EMBL/GenBank/DDBJ databases">
        <authorList>
            <person name="Pira H."/>
            <person name="Risdian C."/>
            <person name="Wink J."/>
        </authorList>
    </citation>
    <scope>NUCLEOTIDE SEQUENCE [LARGE SCALE GENOMIC DNA]</scope>
    <source>
        <strain evidence="12 13">WH53</strain>
    </source>
</reference>
<evidence type="ECO:0000313" key="12">
    <source>
        <dbReference type="EMBL" id="MBU2714233.1"/>
    </source>
</evidence>
<evidence type="ECO:0000256" key="3">
    <source>
        <dbReference type="ARBA" id="ARBA00012762"/>
    </source>
</evidence>
<comment type="cofactor">
    <cofactor evidence="1">
        <name>Zn(2+)</name>
        <dbReference type="ChEBI" id="CHEBI:29105"/>
    </cofactor>
</comment>
<dbReference type="PANTHER" id="PTHR21327">
    <property type="entry name" value="GTP CYCLOHYDROLASE II-RELATED"/>
    <property type="match status" value="1"/>
</dbReference>
<dbReference type="InterPro" id="IPR000926">
    <property type="entry name" value="RibA"/>
</dbReference>
<dbReference type="EMBL" id="JAGSOY010000189">
    <property type="protein sequence ID" value="MBU2714233.1"/>
    <property type="molecule type" value="Genomic_DNA"/>
</dbReference>
<keyword evidence="9" id="KW-0342">GTP-binding</keyword>
<dbReference type="CDD" id="cd00641">
    <property type="entry name" value="GTP_cyclohydro2"/>
    <property type="match status" value="1"/>
</dbReference>
<comment type="pathway">
    <text evidence="2">Cofactor biosynthesis; riboflavin biosynthesis; 5-amino-6-(D-ribitylamino)uracil from GTP: step 1/4.</text>
</comment>
<keyword evidence="6" id="KW-0547">Nucleotide-binding</keyword>
<keyword evidence="5" id="KW-0479">Metal-binding</keyword>
<name>A0ABS5ZJH4_9GAMM</name>
<evidence type="ECO:0000256" key="10">
    <source>
        <dbReference type="ARBA" id="ARBA00049295"/>
    </source>
</evidence>
<dbReference type="GO" id="GO:0003935">
    <property type="term" value="F:GTP cyclohydrolase II activity"/>
    <property type="evidence" value="ECO:0007669"/>
    <property type="project" value="UniProtKB-EC"/>
</dbReference>
<protein>
    <recommendedName>
        <fullName evidence="3">GTP cyclohydrolase II</fullName>
        <ecNumber evidence="3">3.5.4.25</ecNumber>
    </recommendedName>
</protein>
<dbReference type="EC" id="3.5.4.25" evidence="3"/>
<feature type="domain" description="GTP cyclohydrolase II" evidence="11">
    <location>
        <begin position="20"/>
        <end position="173"/>
    </location>
</feature>
<evidence type="ECO:0000256" key="1">
    <source>
        <dbReference type="ARBA" id="ARBA00001947"/>
    </source>
</evidence>
<comment type="catalytic activity">
    <reaction evidence="10">
        <text>GTP + 4 H2O = 2,5-diamino-6-hydroxy-4-(5-phosphoribosylamino)-pyrimidine + formate + 2 phosphate + 3 H(+)</text>
        <dbReference type="Rhea" id="RHEA:23704"/>
        <dbReference type="ChEBI" id="CHEBI:15377"/>
        <dbReference type="ChEBI" id="CHEBI:15378"/>
        <dbReference type="ChEBI" id="CHEBI:15740"/>
        <dbReference type="ChEBI" id="CHEBI:37565"/>
        <dbReference type="ChEBI" id="CHEBI:43474"/>
        <dbReference type="ChEBI" id="CHEBI:58614"/>
        <dbReference type="EC" id="3.5.4.25"/>
    </reaction>
</comment>
<evidence type="ECO:0000256" key="8">
    <source>
        <dbReference type="ARBA" id="ARBA00022833"/>
    </source>
</evidence>
<evidence type="ECO:0000256" key="6">
    <source>
        <dbReference type="ARBA" id="ARBA00022741"/>
    </source>
</evidence>
<keyword evidence="8" id="KW-0862">Zinc</keyword>
<evidence type="ECO:0000256" key="2">
    <source>
        <dbReference type="ARBA" id="ARBA00004853"/>
    </source>
</evidence>
<sequence length="200" mass="22390">MNMTTIRSRVPLKVGQNHVPCEIVSFNGLPEDKEHVALLFKAETLLSSEAPLVRVHSECLTGDAFYSSRCDCGQQLNEAFDLMAEQGGIVIYLRQEGRGIGLYNKLDAYEHQVAGLNTFEANKIIGFDHDLRTYHSAAAILKHLGFQKIRLLSNNKNKSKELKKLGIDVIEEVNTQTYVTEDNINYLKAKRSIDGHSLAV</sequence>
<dbReference type="SUPFAM" id="SSF142695">
    <property type="entry name" value="RibA-like"/>
    <property type="match status" value="1"/>
</dbReference>
<comment type="caution">
    <text evidence="12">The sequence shown here is derived from an EMBL/GenBank/DDBJ whole genome shotgun (WGS) entry which is preliminary data.</text>
</comment>
<dbReference type="InterPro" id="IPR032677">
    <property type="entry name" value="GTP_cyclohydro_II"/>
</dbReference>
<evidence type="ECO:0000256" key="9">
    <source>
        <dbReference type="ARBA" id="ARBA00023134"/>
    </source>
</evidence>
<keyword evidence="7 12" id="KW-0378">Hydrolase</keyword>
<dbReference type="NCBIfam" id="NF001591">
    <property type="entry name" value="PRK00393.1"/>
    <property type="match status" value="1"/>
</dbReference>
<evidence type="ECO:0000259" key="11">
    <source>
        <dbReference type="Pfam" id="PF00925"/>
    </source>
</evidence>
<dbReference type="InterPro" id="IPR036144">
    <property type="entry name" value="RibA-like_sf"/>
</dbReference>
<evidence type="ECO:0000256" key="5">
    <source>
        <dbReference type="ARBA" id="ARBA00022723"/>
    </source>
</evidence>
<dbReference type="PANTHER" id="PTHR21327:SF18">
    <property type="entry name" value="3,4-DIHYDROXY-2-BUTANONE 4-PHOSPHATE SYNTHASE"/>
    <property type="match status" value="1"/>
</dbReference>
<accession>A0ABS5ZJH4</accession>
<dbReference type="Gene3D" id="3.40.50.10990">
    <property type="entry name" value="GTP cyclohydrolase II"/>
    <property type="match status" value="1"/>
</dbReference>
<dbReference type="Pfam" id="PF00925">
    <property type="entry name" value="GTP_cyclohydro2"/>
    <property type="match status" value="1"/>
</dbReference>
<keyword evidence="13" id="KW-1185">Reference proteome</keyword>
<organism evidence="12 13">
    <name type="scientific">Zooshikella harenae</name>
    <dbReference type="NCBI Taxonomy" id="2827238"/>
    <lineage>
        <taxon>Bacteria</taxon>
        <taxon>Pseudomonadati</taxon>
        <taxon>Pseudomonadota</taxon>
        <taxon>Gammaproteobacteria</taxon>
        <taxon>Oceanospirillales</taxon>
        <taxon>Zooshikellaceae</taxon>
        <taxon>Zooshikella</taxon>
    </lineage>
</organism>
<evidence type="ECO:0000256" key="7">
    <source>
        <dbReference type="ARBA" id="ARBA00022801"/>
    </source>
</evidence>
<proteinExistence type="predicted"/>
<evidence type="ECO:0000256" key="4">
    <source>
        <dbReference type="ARBA" id="ARBA00022619"/>
    </source>
</evidence>
<keyword evidence="4" id="KW-0686">Riboflavin biosynthesis</keyword>
<dbReference type="Proteomes" id="UP000690515">
    <property type="component" value="Unassembled WGS sequence"/>
</dbReference>
<evidence type="ECO:0000313" key="13">
    <source>
        <dbReference type="Proteomes" id="UP000690515"/>
    </source>
</evidence>